<proteinExistence type="predicted"/>
<sequence>MAVSGECKNKFLELQIFKIDDAANEVVVEKLPRATMILQRSCQRAIAGSVPKSKIFFIAWQSNSSLSLATDNNAAASAFGIGSSGAKLRSGLGCERVFCGRCCSRLVAPSLWMRWVGAGTSCVRANSKNQGESTALDDADALASRDSMEDGGGNVRGSVAGEKNHESVETEGEEKRPVWISRGSLEDTGGSDASEVLETFTGTDQKNDGVRGIMLRIQSPWALDIEKRLIDLGVAEDKLGYAS</sequence>
<feature type="compositionally biased region" description="Basic and acidic residues" evidence="1">
    <location>
        <begin position="162"/>
        <end position="177"/>
    </location>
</feature>
<accession>D8SAA9</accession>
<dbReference type="AlphaFoldDB" id="D8SAA9"/>
<dbReference type="Gramene" id="EFJ18568">
    <property type="protein sequence ID" value="EFJ18568"/>
    <property type="gene ID" value="SELMODRAFT_420022"/>
</dbReference>
<name>D8SAA9_SELML</name>
<dbReference type="Proteomes" id="UP000001514">
    <property type="component" value="Unassembled WGS sequence"/>
</dbReference>
<dbReference type="KEGG" id="smo:SELMODRAFT_420022"/>
<organism evidence="3">
    <name type="scientific">Selaginella moellendorffii</name>
    <name type="common">Spikemoss</name>
    <dbReference type="NCBI Taxonomy" id="88036"/>
    <lineage>
        <taxon>Eukaryota</taxon>
        <taxon>Viridiplantae</taxon>
        <taxon>Streptophyta</taxon>
        <taxon>Embryophyta</taxon>
        <taxon>Tracheophyta</taxon>
        <taxon>Lycopodiopsida</taxon>
        <taxon>Selaginellales</taxon>
        <taxon>Selaginellaceae</taxon>
        <taxon>Selaginella</taxon>
    </lineage>
</organism>
<gene>
    <name evidence="2" type="ORF">SELMODRAFT_420022</name>
</gene>
<evidence type="ECO:0000313" key="3">
    <source>
        <dbReference type="Proteomes" id="UP000001514"/>
    </source>
</evidence>
<dbReference type="InParanoid" id="D8SAA9"/>
<keyword evidence="3" id="KW-1185">Reference proteome</keyword>
<feature type="region of interest" description="Disordered" evidence="1">
    <location>
        <begin position="144"/>
        <end position="193"/>
    </location>
</feature>
<evidence type="ECO:0000256" key="1">
    <source>
        <dbReference type="SAM" id="MobiDB-lite"/>
    </source>
</evidence>
<evidence type="ECO:0000313" key="2">
    <source>
        <dbReference type="EMBL" id="EFJ18568.1"/>
    </source>
</evidence>
<dbReference type="HOGENOM" id="CLU_1144221_0_0_1"/>
<dbReference type="EMBL" id="GL377609">
    <property type="protein sequence ID" value="EFJ18568.1"/>
    <property type="molecule type" value="Genomic_DNA"/>
</dbReference>
<reference evidence="2 3" key="1">
    <citation type="journal article" date="2011" name="Science">
        <title>The Selaginella genome identifies genetic changes associated with the evolution of vascular plants.</title>
        <authorList>
            <person name="Banks J.A."/>
            <person name="Nishiyama T."/>
            <person name="Hasebe M."/>
            <person name="Bowman J.L."/>
            <person name="Gribskov M."/>
            <person name="dePamphilis C."/>
            <person name="Albert V.A."/>
            <person name="Aono N."/>
            <person name="Aoyama T."/>
            <person name="Ambrose B.A."/>
            <person name="Ashton N.W."/>
            <person name="Axtell M.J."/>
            <person name="Barker E."/>
            <person name="Barker M.S."/>
            <person name="Bennetzen J.L."/>
            <person name="Bonawitz N.D."/>
            <person name="Chapple C."/>
            <person name="Cheng C."/>
            <person name="Correa L.G."/>
            <person name="Dacre M."/>
            <person name="DeBarry J."/>
            <person name="Dreyer I."/>
            <person name="Elias M."/>
            <person name="Engstrom E.M."/>
            <person name="Estelle M."/>
            <person name="Feng L."/>
            <person name="Finet C."/>
            <person name="Floyd S.K."/>
            <person name="Frommer W.B."/>
            <person name="Fujita T."/>
            <person name="Gramzow L."/>
            <person name="Gutensohn M."/>
            <person name="Harholt J."/>
            <person name="Hattori M."/>
            <person name="Heyl A."/>
            <person name="Hirai T."/>
            <person name="Hiwatashi Y."/>
            <person name="Ishikawa M."/>
            <person name="Iwata M."/>
            <person name="Karol K.G."/>
            <person name="Koehler B."/>
            <person name="Kolukisaoglu U."/>
            <person name="Kubo M."/>
            <person name="Kurata T."/>
            <person name="Lalonde S."/>
            <person name="Li K."/>
            <person name="Li Y."/>
            <person name="Litt A."/>
            <person name="Lyons E."/>
            <person name="Manning G."/>
            <person name="Maruyama T."/>
            <person name="Michael T.P."/>
            <person name="Mikami K."/>
            <person name="Miyazaki S."/>
            <person name="Morinaga S."/>
            <person name="Murata T."/>
            <person name="Mueller-Roeber B."/>
            <person name="Nelson D.R."/>
            <person name="Obara M."/>
            <person name="Oguri Y."/>
            <person name="Olmstead R.G."/>
            <person name="Onodera N."/>
            <person name="Petersen B.L."/>
            <person name="Pils B."/>
            <person name="Prigge M."/>
            <person name="Rensing S.A."/>
            <person name="Riano-Pachon D.M."/>
            <person name="Roberts A.W."/>
            <person name="Sato Y."/>
            <person name="Scheller H.V."/>
            <person name="Schulz B."/>
            <person name="Schulz C."/>
            <person name="Shakirov E.V."/>
            <person name="Shibagaki N."/>
            <person name="Shinohara N."/>
            <person name="Shippen D.E."/>
            <person name="Soerensen I."/>
            <person name="Sotooka R."/>
            <person name="Sugimoto N."/>
            <person name="Sugita M."/>
            <person name="Sumikawa N."/>
            <person name="Tanurdzic M."/>
            <person name="Theissen G."/>
            <person name="Ulvskov P."/>
            <person name="Wakazuki S."/>
            <person name="Weng J.K."/>
            <person name="Willats W.W."/>
            <person name="Wipf D."/>
            <person name="Wolf P.G."/>
            <person name="Yang L."/>
            <person name="Zimmer A.D."/>
            <person name="Zhu Q."/>
            <person name="Mitros T."/>
            <person name="Hellsten U."/>
            <person name="Loque D."/>
            <person name="Otillar R."/>
            <person name="Salamov A."/>
            <person name="Schmutz J."/>
            <person name="Shapiro H."/>
            <person name="Lindquist E."/>
            <person name="Lucas S."/>
            <person name="Rokhsar D."/>
            <person name="Grigoriev I.V."/>
        </authorList>
    </citation>
    <scope>NUCLEOTIDE SEQUENCE [LARGE SCALE GENOMIC DNA]</scope>
</reference>
<dbReference type="STRING" id="88036.D8SAA9"/>
<protein>
    <submittedName>
        <fullName evidence="2">Uncharacterized protein</fullName>
    </submittedName>
</protein>